<dbReference type="Proteomes" id="UP000260943">
    <property type="component" value="Unassembled WGS sequence"/>
</dbReference>
<name>A0A3E4QR96_9ACTN</name>
<evidence type="ECO:0000313" key="2">
    <source>
        <dbReference type="Proteomes" id="UP000260943"/>
    </source>
</evidence>
<dbReference type="Gene3D" id="3.30.1240.10">
    <property type="match status" value="1"/>
</dbReference>
<reference evidence="1 2" key="1">
    <citation type="submission" date="2018-08" db="EMBL/GenBank/DDBJ databases">
        <title>A genome reference for cultivated species of the human gut microbiota.</title>
        <authorList>
            <person name="Zou Y."/>
            <person name="Xue W."/>
            <person name="Luo G."/>
        </authorList>
    </citation>
    <scope>NUCLEOTIDE SEQUENCE [LARGE SCALE GENOMIC DNA]</scope>
    <source>
        <strain evidence="1 2">TF08-14</strain>
    </source>
</reference>
<dbReference type="Pfam" id="PF08282">
    <property type="entry name" value="Hydrolase_3"/>
    <property type="match status" value="1"/>
</dbReference>
<dbReference type="AlphaFoldDB" id="A0A3E4QR96"/>
<protein>
    <submittedName>
        <fullName evidence="1">HAD-IIB family hydrolase</fullName>
    </submittedName>
</protein>
<dbReference type="InterPro" id="IPR023214">
    <property type="entry name" value="HAD_sf"/>
</dbReference>
<dbReference type="GO" id="GO:0000287">
    <property type="term" value="F:magnesium ion binding"/>
    <property type="evidence" value="ECO:0007669"/>
    <property type="project" value="TreeGrafter"/>
</dbReference>
<keyword evidence="1" id="KW-0378">Hydrolase</keyword>
<evidence type="ECO:0000313" key="1">
    <source>
        <dbReference type="EMBL" id="RGL09700.1"/>
    </source>
</evidence>
<sequence>MYKLVATDMDETFLDHDHQIPEANIRAMQRMKELGVLFVPSSGRWYSSIMDNFAHLDPALLEGSYVISYNGGFINRVGDPNPLTSCGIGRACAEELYALGRELGKCMHVNVADGHVFVCDAPETERTYLEKISGVTHFSSANHADLSFLDGRDIVKLIFMDPDFEGLQQLGRELEPMAQRLGVEITFSSKRYLEFMPAGIDKGYGLKKLAEMLGIPMDQVIGVGDSANDLAMIKAAGLGVGVANVTDDVRPYCDIVLESTGDDGAFEELVEKYLEPSSAL</sequence>
<dbReference type="Gene3D" id="3.40.50.1000">
    <property type="entry name" value="HAD superfamily/HAD-like"/>
    <property type="match status" value="1"/>
</dbReference>
<dbReference type="GO" id="GO:0016791">
    <property type="term" value="F:phosphatase activity"/>
    <property type="evidence" value="ECO:0007669"/>
    <property type="project" value="UniProtKB-ARBA"/>
</dbReference>
<dbReference type="GO" id="GO:0005829">
    <property type="term" value="C:cytosol"/>
    <property type="evidence" value="ECO:0007669"/>
    <property type="project" value="TreeGrafter"/>
</dbReference>
<dbReference type="RefSeq" id="WP_117679837.1">
    <property type="nucleotide sequence ID" value="NZ_CALJOO010000096.1"/>
</dbReference>
<dbReference type="SFLD" id="SFLDG01140">
    <property type="entry name" value="C2.B:_Phosphomannomutase_and_P"/>
    <property type="match status" value="1"/>
</dbReference>
<dbReference type="NCBIfam" id="TIGR01484">
    <property type="entry name" value="HAD-SF-IIB"/>
    <property type="match status" value="1"/>
</dbReference>
<organism evidence="1 2">
    <name type="scientific">Collinsella tanakaei</name>
    <dbReference type="NCBI Taxonomy" id="626935"/>
    <lineage>
        <taxon>Bacteria</taxon>
        <taxon>Bacillati</taxon>
        <taxon>Actinomycetota</taxon>
        <taxon>Coriobacteriia</taxon>
        <taxon>Coriobacteriales</taxon>
        <taxon>Coriobacteriaceae</taxon>
        <taxon>Collinsella</taxon>
    </lineage>
</organism>
<comment type="caution">
    <text evidence="1">The sequence shown here is derived from an EMBL/GenBank/DDBJ whole genome shotgun (WGS) entry which is preliminary data.</text>
</comment>
<accession>A0A3E4QR96</accession>
<dbReference type="InterPro" id="IPR006379">
    <property type="entry name" value="HAD-SF_hydro_IIB"/>
</dbReference>
<dbReference type="SUPFAM" id="SSF56784">
    <property type="entry name" value="HAD-like"/>
    <property type="match status" value="1"/>
</dbReference>
<dbReference type="PANTHER" id="PTHR10000:SF8">
    <property type="entry name" value="HAD SUPERFAMILY HYDROLASE-LIKE, TYPE 3"/>
    <property type="match status" value="1"/>
</dbReference>
<dbReference type="EMBL" id="QSRJ01000008">
    <property type="protein sequence ID" value="RGL09700.1"/>
    <property type="molecule type" value="Genomic_DNA"/>
</dbReference>
<proteinExistence type="predicted"/>
<gene>
    <name evidence="1" type="ORF">DXC81_07375</name>
</gene>
<dbReference type="PANTHER" id="PTHR10000">
    <property type="entry name" value="PHOSPHOSERINE PHOSPHATASE"/>
    <property type="match status" value="1"/>
</dbReference>
<dbReference type="SFLD" id="SFLDS00003">
    <property type="entry name" value="Haloacid_Dehalogenase"/>
    <property type="match status" value="1"/>
</dbReference>
<dbReference type="InterPro" id="IPR036412">
    <property type="entry name" value="HAD-like_sf"/>
</dbReference>